<name>A0AAD3TKS3_NEPGR</name>
<keyword evidence="1" id="KW-1133">Transmembrane helix</keyword>
<organism evidence="2 3">
    <name type="scientific">Nepenthes gracilis</name>
    <name type="common">Slender pitcher plant</name>
    <dbReference type="NCBI Taxonomy" id="150966"/>
    <lineage>
        <taxon>Eukaryota</taxon>
        <taxon>Viridiplantae</taxon>
        <taxon>Streptophyta</taxon>
        <taxon>Embryophyta</taxon>
        <taxon>Tracheophyta</taxon>
        <taxon>Spermatophyta</taxon>
        <taxon>Magnoliopsida</taxon>
        <taxon>eudicotyledons</taxon>
        <taxon>Gunneridae</taxon>
        <taxon>Pentapetalae</taxon>
        <taxon>Caryophyllales</taxon>
        <taxon>Nepenthaceae</taxon>
        <taxon>Nepenthes</taxon>
    </lineage>
</organism>
<feature type="transmembrane region" description="Helical" evidence="1">
    <location>
        <begin position="263"/>
        <end position="285"/>
    </location>
</feature>
<keyword evidence="1" id="KW-0472">Membrane</keyword>
<gene>
    <name evidence="2" type="ORF">Nepgr_033619</name>
</gene>
<dbReference type="AlphaFoldDB" id="A0AAD3TKS3"/>
<reference evidence="2" key="1">
    <citation type="submission" date="2023-05" db="EMBL/GenBank/DDBJ databases">
        <title>Nepenthes gracilis genome sequencing.</title>
        <authorList>
            <person name="Fukushima K."/>
        </authorList>
    </citation>
    <scope>NUCLEOTIDE SEQUENCE</scope>
    <source>
        <strain evidence="2">SING2019-196</strain>
    </source>
</reference>
<evidence type="ECO:0000313" key="2">
    <source>
        <dbReference type="EMBL" id="GMH31775.1"/>
    </source>
</evidence>
<protein>
    <submittedName>
        <fullName evidence="2">Uncharacterized protein</fullName>
    </submittedName>
</protein>
<dbReference type="Proteomes" id="UP001279734">
    <property type="component" value="Unassembled WGS sequence"/>
</dbReference>
<comment type="caution">
    <text evidence="2">The sequence shown here is derived from an EMBL/GenBank/DDBJ whole genome shotgun (WGS) entry which is preliminary data.</text>
</comment>
<keyword evidence="1" id="KW-0812">Transmembrane</keyword>
<accession>A0AAD3TKS3</accession>
<evidence type="ECO:0000313" key="3">
    <source>
        <dbReference type="Proteomes" id="UP001279734"/>
    </source>
</evidence>
<proteinExistence type="predicted"/>
<keyword evidence="3" id="KW-1185">Reference proteome</keyword>
<dbReference type="EMBL" id="BSYO01000041">
    <property type="protein sequence ID" value="GMH31775.1"/>
    <property type="molecule type" value="Genomic_DNA"/>
</dbReference>
<feature type="transmembrane region" description="Helical" evidence="1">
    <location>
        <begin position="297"/>
        <end position="314"/>
    </location>
</feature>
<sequence length="356" mass="37889">MVLISAHEAYGCGWGICRCGFGCCVGDVSDAEQILQVAFAPVLGIGAGNADILLSLLFNRHLGVDAGCLDSFRPSEASRLELLISPLMLFHGRRVPVSMLLDLPCSLFLFMLPANFLRRGCGWSCPLAAAMTLRGWLTVLMMDRGLIILLYMLGAPSFGGDLIGCECIPGLSFTLAAGGGHALRASVPAGFAATDLNAHHLVLWMTISQYDGGCTAEAVVILLTAEMCRVAGPELMASCCDGLSIAFRCGFSRLELVVFLNRLLHCFVAGVMGMVPWLSVPALLYTCSSLCEPMAEWIFSVIGSAIIIAIVADARDDGVLPTMLMVEKPIEKVLSSVPLIHVKKMALSLGSEIFGV</sequence>
<evidence type="ECO:0000256" key="1">
    <source>
        <dbReference type="SAM" id="Phobius"/>
    </source>
</evidence>